<accession>A0A2V1P108</accession>
<dbReference type="InterPro" id="IPR027266">
    <property type="entry name" value="TrmE/GcvT-like"/>
</dbReference>
<gene>
    <name evidence="1" type="ORF">DFK10_13970</name>
</gene>
<keyword evidence="2" id="KW-1185">Reference proteome</keyword>
<sequence length="179" mass="18503">MANLVALSPCAGLLPQTIGAVTIAEVEPGRITAILPFKGQQKAVAETLKTALGVGFPAPGRSEAKAGARMVWVGKGEALLMGADCPDLPGAAFVDQSDAWCVVEIAGEAAEDVLARLVPVDLRAAVFKRGHTVKSLLGHMTASITRTGANAFQIMVFRSMAETLVEELTHAAKGVAARG</sequence>
<protein>
    <submittedName>
        <fullName evidence="1">Sarcosine oxidase subunit gamma</fullName>
    </submittedName>
</protein>
<dbReference type="OrthoDB" id="7350722at2"/>
<dbReference type="RefSeq" id="WP_109389647.1">
    <property type="nucleotide sequence ID" value="NZ_QETF01000019.1"/>
</dbReference>
<dbReference type="SUPFAM" id="SSF103025">
    <property type="entry name" value="Folate-binding domain"/>
    <property type="match status" value="1"/>
</dbReference>
<name>A0A2V1P108_9RHOB</name>
<proteinExistence type="predicted"/>
<evidence type="ECO:0000313" key="1">
    <source>
        <dbReference type="EMBL" id="PWG16016.1"/>
    </source>
</evidence>
<dbReference type="AlphaFoldDB" id="A0A2V1P108"/>
<dbReference type="EMBL" id="QETF01000019">
    <property type="protein sequence ID" value="PWG16016.1"/>
    <property type="molecule type" value="Genomic_DNA"/>
</dbReference>
<organism evidence="1 2">
    <name type="scientific">Salibaculum griseiflavum</name>
    <dbReference type="NCBI Taxonomy" id="1914409"/>
    <lineage>
        <taxon>Bacteria</taxon>
        <taxon>Pseudomonadati</taxon>
        <taxon>Pseudomonadota</taxon>
        <taxon>Alphaproteobacteria</taxon>
        <taxon>Rhodobacterales</taxon>
        <taxon>Roseobacteraceae</taxon>
        <taxon>Salibaculum</taxon>
    </lineage>
</organism>
<reference evidence="2" key="1">
    <citation type="submission" date="2018-05" db="EMBL/GenBank/DDBJ databases">
        <authorList>
            <person name="Du Z."/>
            <person name="Wang X."/>
        </authorList>
    </citation>
    <scope>NUCLEOTIDE SEQUENCE [LARGE SCALE GENOMIC DNA]</scope>
    <source>
        <strain evidence="2">WDS4C29</strain>
    </source>
</reference>
<evidence type="ECO:0000313" key="2">
    <source>
        <dbReference type="Proteomes" id="UP000245293"/>
    </source>
</evidence>
<dbReference type="Gene3D" id="3.30.70.1520">
    <property type="entry name" value="Heterotetrameric sarcosine oxidase"/>
    <property type="match status" value="1"/>
</dbReference>
<dbReference type="Proteomes" id="UP000245293">
    <property type="component" value="Unassembled WGS sequence"/>
</dbReference>
<dbReference type="Gene3D" id="3.30.1360.120">
    <property type="entry name" value="Probable tRNA modification gtpase trme, domain 1"/>
    <property type="match status" value="1"/>
</dbReference>
<comment type="caution">
    <text evidence="1">The sequence shown here is derived from an EMBL/GenBank/DDBJ whole genome shotgun (WGS) entry which is preliminary data.</text>
</comment>